<evidence type="ECO:0000256" key="4">
    <source>
        <dbReference type="ARBA" id="ARBA00022989"/>
    </source>
</evidence>
<comment type="subcellular location">
    <subcellularLocation>
        <location evidence="1">Cell membrane</location>
        <topology evidence="1">Multi-pass membrane protein</topology>
    </subcellularLocation>
</comment>
<keyword evidence="8" id="KW-1185">Reference proteome</keyword>
<dbReference type="GO" id="GO:0033228">
    <property type="term" value="P:cysteine export across plasma membrane"/>
    <property type="evidence" value="ECO:0007669"/>
    <property type="project" value="TreeGrafter"/>
</dbReference>
<organism evidence="7 8">
    <name type="scientific">Rhizobium rhizoryzae</name>
    <dbReference type="NCBI Taxonomy" id="451876"/>
    <lineage>
        <taxon>Bacteria</taxon>
        <taxon>Pseudomonadati</taxon>
        <taxon>Pseudomonadota</taxon>
        <taxon>Alphaproteobacteria</taxon>
        <taxon>Hyphomicrobiales</taxon>
        <taxon>Rhizobiaceae</taxon>
        <taxon>Rhizobium/Agrobacterium group</taxon>
        <taxon>Rhizobium</taxon>
    </lineage>
</organism>
<reference evidence="7 8" key="1">
    <citation type="submission" date="2020-08" db="EMBL/GenBank/DDBJ databases">
        <title>Genomic Encyclopedia of Type Strains, Phase IV (KMG-IV): sequencing the most valuable type-strain genomes for metagenomic binning, comparative biology and taxonomic classification.</title>
        <authorList>
            <person name="Goeker M."/>
        </authorList>
    </citation>
    <scope>NUCLEOTIDE SEQUENCE [LARGE SCALE GENOMIC DNA]</scope>
    <source>
        <strain evidence="7 8">DSM 29514</strain>
    </source>
</reference>
<dbReference type="PANTHER" id="PTHR30086:SF20">
    <property type="entry name" value="ARGININE EXPORTER PROTEIN ARGO-RELATED"/>
    <property type="match status" value="1"/>
</dbReference>
<protein>
    <submittedName>
        <fullName evidence="7">Threonine/homoserine/homoserine lactone efflux protein</fullName>
    </submittedName>
</protein>
<evidence type="ECO:0000313" key="8">
    <source>
        <dbReference type="Proteomes" id="UP000519897"/>
    </source>
</evidence>
<dbReference type="Pfam" id="PF01810">
    <property type="entry name" value="LysE"/>
    <property type="match status" value="1"/>
</dbReference>
<evidence type="ECO:0000256" key="2">
    <source>
        <dbReference type="ARBA" id="ARBA00022475"/>
    </source>
</evidence>
<name>A0A7W6PR60_9HYPH</name>
<accession>A0A7W6PR60</accession>
<keyword evidence="3 6" id="KW-0812">Transmembrane</keyword>
<evidence type="ECO:0000256" key="5">
    <source>
        <dbReference type="ARBA" id="ARBA00023136"/>
    </source>
</evidence>
<dbReference type="AlphaFoldDB" id="A0A7W6PR60"/>
<evidence type="ECO:0000256" key="3">
    <source>
        <dbReference type="ARBA" id="ARBA00022692"/>
    </source>
</evidence>
<evidence type="ECO:0000256" key="1">
    <source>
        <dbReference type="ARBA" id="ARBA00004651"/>
    </source>
</evidence>
<comment type="caution">
    <text evidence="7">The sequence shown here is derived from an EMBL/GenBank/DDBJ whole genome shotgun (WGS) entry which is preliminary data.</text>
</comment>
<dbReference type="Proteomes" id="UP000519897">
    <property type="component" value="Unassembled WGS sequence"/>
</dbReference>
<evidence type="ECO:0000256" key="6">
    <source>
        <dbReference type="SAM" id="Phobius"/>
    </source>
</evidence>
<sequence>MLLASGVNYGLVRSIPHILGVSLGFALMVLVIGAGLGEIFLAVPQAQTVLRWIGCLYLLWLAWKLATSGPMDNEAQEARPPLTFAEAALFQWVNPKCWIMAMGALTTYLPESASLWSVAVLALAFALVNAPSVGSWAAFGTILRGWLSSHKRMRAFNIVMALLLVASLQSIIS</sequence>
<gene>
    <name evidence="7" type="ORF">GGQ72_002780</name>
</gene>
<feature type="transmembrane region" description="Helical" evidence="6">
    <location>
        <begin position="115"/>
        <end position="143"/>
    </location>
</feature>
<dbReference type="PANTHER" id="PTHR30086">
    <property type="entry name" value="ARGININE EXPORTER PROTEIN ARGO"/>
    <property type="match status" value="1"/>
</dbReference>
<proteinExistence type="predicted"/>
<dbReference type="InterPro" id="IPR001123">
    <property type="entry name" value="LeuE-type"/>
</dbReference>
<feature type="transmembrane region" description="Helical" evidence="6">
    <location>
        <begin position="15"/>
        <end position="37"/>
    </location>
</feature>
<feature type="transmembrane region" description="Helical" evidence="6">
    <location>
        <begin position="49"/>
        <end position="66"/>
    </location>
</feature>
<dbReference type="GO" id="GO:0015171">
    <property type="term" value="F:amino acid transmembrane transporter activity"/>
    <property type="evidence" value="ECO:0007669"/>
    <property type="project" value="TreeGrafter"/>
</dbReference>
<keyword evidence="4 6" id="KW-1133">Transmembrane helix</keyword>
<dbReference type="GO" id="GO:0005886">
    <property type="term" value="C:plasma membrane"/>
    <property type="evidence" value="ECO:0007669"/>
    <property type="project" value="UniProtKB-SubCell"/>
</dbReference>
<keyword evidence="2" id="KW-1003">Cell membrane</keyword>
<evidence type="ECO:0000313" key="7">
    <source>
        <dbReference type="EMBL" id="MBB4144223.1"/>
    </source>
</evidence>
<keyword evidence="5 6" id="KW-0472">Membrane</keyword>
<dbReference type="EMBL" id="JACIEC010000003">
    <property type="protein sequence ID" value="MBB4144223.1"/>
    <property type="molecule type" value="Genomic_DNA"/>
</dbReference>
<feature type="transmembrane region" description="Helical" evidence="6">
    <location>
        <begin position="155"/>
        <end position="172"/>
    </location>
</feature>